<keyword evidence="2" id="KW-0472">Membrane</keyword>
<name>A0A0L0SVL2_ALLM3</name>
<dbReference type="OrthoDB" id="258495at2759"/>
<dbReference type="SUPFAM" id="SSF49899">
    <property type="entry name" value="Concanavalin A-like lectins/glucanases"/>
    <property type="match status" value="1"/>
</dbReference>
<evidence type="ECO:0000313" key="3">
    <source>
        <dbReference type="EMBL" id="KNE66425.1"/>
    </source>
</evidence>
<feature type="compositionally biased region" description="Basic and acidic residues" evidence="1">
    <location>
        <begin position="406"/>
        <end position="421"/>
    </location>
</feature>
<feature type="region of interest" description="Disordered" evidence="1">
    <location>
        <begin position="205"/>
        <end position="233"/>
    </location>
</feature>
<sequence>MADTWNVEIEDDWDFATYGAPSHPIVGPSGAKGYWDHDSITAGAYAPPGPLHNCTFVTLSPSGTINGTTMYFDETCPKIPWAHRLGSRILFWVVISFVAIGFCQDPLIWIGYGLAMRVKRVFKPLMPLFKAVRNAWNSFMARVRPDESRKVADGPAENTSWTPAVAVTLDNATPLIDFDVLPDQASKVCVVHGASASRIKFFPHDGNLPSPSNSSPSSLVPPQGVAEQGPGGSTDCNAVTVLTKLPFSRATSSPGTAPSVMYLEVAIAAALPSTTISIGLARPPHPSDQLSGNVSGSIGYSSVGKITQDGWTMPSSAPWPTYGVGDVVGVGIDARFNVYLTHNGTWVAFLMLAPTTVPEIRLAIGAAGPCVVEVRWRGPWMWEEARVKGYRYLPAHSAGVGEEASLEPRKDGVDAPTRTDGEEGVASAHS</sequence>
<reference evidence="3 4" key="1">
    <citation type="submission" date="2009-11" db="EMBL/GenBank/DDBJ databases">
        <title>Annotation of Allomyces macrogynus ATCC 38327.</title>
        <authorList>
            <consortium name="The Broad Institute Genome Sequencing Platform"/>
            <person name="Russ C."/>
            <person name="Cuomo C."/>
            <person name="Burger G."/>
            <person name="Gray M.W."/>
            <person name="Holland P.W.H."/>
            <person name="King N."/>
            <person name="Lang F.B.F."/>
            <person name="Roger A.J."/>
            <person name="Ruiz-Trillo I."/>
            <person name="Young S.K."/>
            <person name="Zeng Q."/>
            <person name="Gargeya S."/>
            <person name="Fitzgerald M."/>
            <person name="Haas B."/>
            <person name="Abouelleil A."/>
            <person name="Alvarado L."/>
            <person name="Arachchi H.M."/>
            <person name="Berlin A."/>
            <person name="Chapman S.B."/>
            <person name="Gearin G."/>
            <person name="Goldberg J."/>
            <person name="Griggs A."/>
            <person name="Gujja S."/>
            <person name="Hansen M."/>
            <person name="Heiman D."/>
            <person name="Howarth C."/>
            <person name="Larimer J."/>
            <person name="Lui A."/>
            <person name="MacDonald P.J.P."/>
            <person name="McCowen C."/>
            <person name="Montmayeur A."/>
            <person name="Murphy C."/>
            <person name="Neiman D."/>
            <person name="Pearson M."/>
            <person name="Priest M."/>
            <person name="Roberts A."/>
            <person name="Saif S."/>
            <person name="Shea T."/>
            <person name="Sisk P."/>
            <person name="Stolte C."/>
            <person name="Sykes S."/>
            <person name="Wortman J."/>
            <person name="Nusbaum C."/>
            <person name="Birren B."/>
        </authorList>
    </citation>
    <scope>NUCLEOTIDE SEQUENCE [LARGE SCALE GENOMIC DNA]</scope>
    <source>
        <strain evidence="3 4">ATCC 38327</strain>
    </source>
</reference>
<feature type="compositionally biased region" description="Low complexity" evidence="1">
    <location>
        <begin position="207"/>
        <end position="222"/>
    </location>
</feature>
<dbReference type="InterPro" id="IPR043136">
    <property type="entry name" value="B30.2/SPRY_sf"/>
</dbReference>
<proteinExistence type="predicted"/>
<protein>
    <recommendedName>
        <fullName evidence="5">SPRY domain-containing protein</fullName>
    </recommendedName>
</protein>
<dbReference type="AlphaFoldDB" id="A0A0L0SVL2"/>
<gene>
    <name evidence="3" type="ORF">AMAG_11563</name>
</gene>
<organism evidence="3 4">
    <name type="scientific">Allomyces macrogynus (strain ATCC 38327)</name>
    <name type="common">Allomyces javanicus var. macrogynus</name>
    <dbReference type="NCBI Taxonomy" id="578462"/>
    <lineage>
        <taxon>Eukaryota</taxon>
        <taxon>Fungi</taxon>
        <taxon>Fungi incertae sedis</taxon>
        <taxon>Blastocladiomycota</taxon>
        <taxon>Blastocladiomycetes</taxon>
        <taxon>Blastocladiales</taxon>
        <taxon>Blastocladiaceae</taxon>
        <taxon>Allomyces</taxon>
    </lineage>
</organism>
<keyword evidence="4" id="KW-1185">Reference proteome</keyword>
<keyword evidence="2" id="KW-0812">Transmembrane</keyword>
<feature type="region of interest" description="Disordered" evidence="1">
    <location>
        <begin position="401"/>
        <end position="430"/>
    </location>
</feature>
<keyword evidence="2" id="KW-1133">Transmembrane helix</keyword>
<evidence type="ECO:0008006" key="5">
    <source>
        <dbReference type="Google" id="ProtNLM"/>
    </source>
</evidence>
<dbReference type="VEuPathDB" id="FungiDB:AMAG_11563"/>
<dbReference type="Gene3D" id="2.60.120.920">
    <property type="match status" value="1"/>
</dbReference>
<evidence type="ECO:0000313" key="4">
    <source>
        <dbReference type="Proteomes" id="UP000054350"/>
    </source>
</evidence>
<reference evidence="4" key="2">
    <citation type="submission" date="2009-11" db="EMBL/GenBank/DDBJ databases">
        <title>The Genome Sequence of Allomyces macrogynus strain ATCC 38327.</title>
        <authorList>
            <consortium name="The Broad Institute Genome Sequencing Platform"/>
            <person name="Russ C."/>
            <person name="Cuomo C."/>
            <person name="Shea T."/>
            <person name="Young S.K."/>
            <person name="Zeng Q."/>
            <person name="Koehrsen M."/>
            <person name="Haas B."/>
            <person name="Borodovsky M."/>
            <person name="Guigo R."/>
            <person name="Alvarado L."/>
            <person name="Berlin A."/>
            <person name="Borenstein D."/>
            <person name="Chen Z."/>
            <person name="Engels R."/>
            <person name="Freedman E."/>
            <person name="Gellesch M."/>
            <person name="Goldberg J."/>
            <person name="Griggs A."/>
            <person name="Gujja S."/>
            <person name="Heiman D."/>
            <person name="Hepburn T."/>
            <person name="Howarth C."/>
            <person name="Jen D."/>
            <person name="Larson L."/>
            <person name="Lewis B."/>
            <person name="Mehta T."/>
            <person name="Park D."/>
            <person name="Pearson M."/>
            <person name="Roberts A."/>
            <person name="Saif S."/>
            <person name="Shenoy N."/>
            <person name="Sisk P."/>
            <person name="Stolte C."/>
            <person name="Sykes S."/>
            <person name="Walk T."/>
            <person name="White J."/>
            <person name="Yandava C."/>
            <person name="Burger G."/>
            <person name="Gray M.W."/>
            <person name="Holland P.W.H."/>
            <person name="King N."/>
            <person name="Lang F.B.F."/>
            <person name="Roger A.J."/>
            <person name="Ruiz-Trillo I."/>
            <person name="Lander E."/>
            <person name="Nusbaum C."/>
        </authorList>
    </citation>
    <scope>NUCLEOTIDE SEQUENCE [LARGE SCALE GENOMIC DNA]</scope>
    <source>
        <strain evidence="4">ATCC 38327</strain>
    </source>
</reference>
<dbReference type="STRING" id="578462.A0A0L0SVL2"/>
<evidence type="ECO:0000256" key="1">
    <source>
        <dbReference type="SAM" id="MobiDB-lite"/>
    </source>
</evidence>
<feature type="transmembrane region" description="Helical" evidence="2">
    <location>
        <begin position="89"/>
        <end position="115"/>
    </location>
</feature>
<accession>A0A0L0SVL2</accession>
<dbReference type="InterPro" id="IPR013320">
    <property type="entry name" value="ConA-like_dom_sf"/>
</dbReference>
<evidence type="ECO:0000256" key="2">
    <source>
        <dbReference type="SAM" id="Phobius"/>
    </source>
</evidence>
<dbReference type="EMBL" id="GG745350">
    <property type="protein sequence ID" value="KNE66425.1"/>
    <property type="molecule type" value="Genomic_DNA"/>
</dbReference>
<dbReference type="Proteomes" id="UP000054350">
    <property type="component" value="Unassembled WGS sequence"/>
</dbReference>
<dbReference type="eggNOG" id="KOG1477">
    <property type="taxonomic scope" value="Eukaryota"/>
</dbReference>